<dbReference type="Proteomes" id="UP001143307">
    <property type="component" value="Unassembled WGS sequence"/>
</dbReference>
<sequence>MRIVALYLLSAFMLAGNVQAREMGHYAPGVANIRDLAVPAQPGLYFVQYNTYYEADTYRDVRGDNVKTLPGPLGIPLDTKVDLLAVTPVFVWSTDINVLGANYAFYIAPSASTTSLAAKLDGLENSFRADTDASGLGDTLIQPLWLGWRDTHYDIALGTGVYLPTGRYDAGDNDNVGLGFYTGQVQLSSYLYLDETQASAFMLTATYETHSEKDGTDVTPGDHLTLEYGFSQYLTDRLEVGIAGFSQWQVGRDSRPAGLLDLDPNAKGEVHALGAQVAYWLTPRLNLSLKYMKEMDAKTRFEGDWLSLNLTFTPLPMF</sequence>
<keyword evidence="1" id="KW-0732">Signal</keyword>
<reference evidence="2" key="1">
    <citation type="submission" date="2019-02" db="EMBL/GenBank/DDBJ databases">
        <authorList>
            <person name="Li S.-H."/>
        </authorList>
    </citation>
    <scope>NUCLEOTIDE SEQUENCE</scope>
    <source>
        <strain evidence="2">IMCC8485</strain>
    </source>
</reference>
<gene>
    <name evidence="2" type="ORF">EYC87_18735</name>
</gene>
<dbReference type="InterPro" id="IPR025737">
    <property type="entry name" value="FApF"/>
</dbReference>
<evidence type="ECO:0000256" key="1">
    <source>
        <dbReference type="SAM" id="SignalP"/>
    </source>
</evidence>
<dbReference type="Pfam" id="PF13557">
    <property type="entry name" value="Phenol_MetA_deg"/>
    <property type="match status" value="1"/>
</dbReference>
<organism evidence="2 3">
    <name type="scientific">Candidatus Seongchinamella marina</name>
    <dbReference type="NCBI Taxonomy" id="2518990"/>
    <lineage>
        <taxon>Bacteria</taxon>
        <taxon>Pseudomonadati</taxon>
        <taxon>Pseudomonadota</taxon>
        <taxon>Gammaproteobacteria</taxon>
        <taxon>Cellvibrionales</taxon>
        <taxon>Halieaceae</taxon>
        <taxon>Seongchinamella</taxon>
    </lineage>
</organism>
<dbReference type="RefSeq" id="WP_279254252.1">
    <property type="nucleotide sequence ID" value="NZ_SHNP01000010.1"/>
</dbReference>
<dbReference type="EMBL" id="SHNP01000010">
    <property type="protein sequence ID" value="MCX2975621.1"/>
    <property type="molecule type" value="Genomic_DNA"/>
</dbReference>
<feature type="signal peptide" evidence="1">
    <location>
        <begin position="1"/>
        <end position="20"/>
    </location>
</feature>
<proteinExistence type="predicted"/>
<protein>
    <submittedName>
        <fullName evidence="2">Transporter</fullName>
    </submittedName>
</protein>
<evidence type="ECO:0000313" key="2">
    <source>
        <dbReference type="EMBL" id="MCX2975621.1"/>
    </source>
</evidence>
<evidence type="ECO:0000313" key="3">
    <source>
        <dbReference type="Proteomes" id="UP001143307"/>
    </source>
</evidence>
<keyword evidence="3" id="KW-1185">Reference proteome</keyword>
<feature type="chain" id="PRO_5046782090" evidence="1">
    <location>
        <begin position="21"/>
        <end position="318"/>
    </location>
</feature>
<comment type="caution">
    <text evidence="2">The sequence shown here is derived from an EMBL/GenBank/DDBJ whole genome shotgun (WGS) entry which is preliminary data.</text>
</comment>
<name>A0ABT3T034_9GAMM</name>
<accession>A0ABT3T034</accession>